<dbReference type="GO" id="GO:0003677">
    <property type="term" value="F:DNA binding"/>
    <property type="evidence" value="ECO:0007669"/>
    <property type="project" value="UniProtKB-KW"/>
</dbReference>
<dbReference type="InterPro" id="IPR028082">
    <property type="entry name" value="Peripla_BP_I"/>
</dbReference>
<keyword evidence="1" id="KW-0805">Transcription regulation</keyword>
<dbReference type="SUPFAM" id="SSF47413">
    <property type="entry name" value="lambda repressor-like DNA-binding domains"/>
    <property type="match status" value="1"/>
</dbReference>
<keyword evidence="2 5" id="KW-0238">DNA-binding</keyword>
<gene>
    <name evidence="5" type="ORF">GCM10010361_74000</name>
</gene>
<dbReference type="EMBL" id="BAAABY010000058">
    <property type="protein sequence ID" value="GAA0497625.1"/>
    <property type="molecule type" value="Genomic_DNA"/>
</dbReference>
<evidence type="ECO:0000313" key="6">
    <source>
        <dbReference type="Proteomes" id="UP001500909"/>
    </source>
</evidence>
<sequence length="333" mass="35079">MSPTLTDVARRAEVALSTASRAFSDPGRLGPETLRKVLAAAQELGYRPTVPRTSETAGRAETTVAVVVPDIVNPVFGAFVKAAQGVGWSRGQTVVLADTDFDPDRERALLTRMREQADGLVVCSPRLPADEVLALCGRTPTVLVNRETAGTDCVLADAEDGLRQAVDHLVALGHRRLAYVQGSRQSWSNARRVELVRAQAERTGLELELLGWQAETVAGGSAAAAGVLASGASAVLTHNDLMALGVLTGARAMGVRVPEELSVIGIDDIPFAAVSHPALTSIAVPMDRAGSLSLDLLARAVAGERQTPRVLRLPTQLVVRGSTSPAPQHMRTS</sequence>
<dbReference type="Proteomes" id="UP001500909">
    <property type="component" value="Unassembled WGS sequence"/>
</dbReference>
<dbReference type="SMART" id="SM00354">
    <property type="entry name" value="HTH_LACI"/>
    <property type="match status" value="1"/>
</dbReference>
<dbReference type="PANTHER" id="PTHR30146">
    <property type="entry name" value="LACI-RELATED TRANSCRIPTIONAL REPRESSOR"/>
    <property type="match status" value="1"/>
</dbReference>
<evidence type="ECO:0000259" key="4">
    <source>
        <dbReference type="PROSITE" id="PS50932"/>
    </source>
</evidence>
<organism evidence="5 6">
    <name type="scientific">Streptomyces olivaceiscleroticus</name>
    <dbReference type="NCBI Taxonomy" id="68245"/>
    <lineage>
        <taxon>Bacteria</taxon>
        <taxon>Bacillati</taxon>
        <taxon>Actinomycetota</taxon>
        <taxon>Actinomycetes</taxon>
        <taxon>Kitasatosporales</taxon>
        <taxon>Streptomycetaceae</taxon>
        <taxon>Streptomyces</taxon>
    </lineage>
</organism>
<evidence type="ECO:0000313" key="5">
    <source>
        <dbReference type="EMBL" id="GAA0497625.1"/>
    </source>
</evidence>
<dbReference type="CDD" id="cd06267">
    <property type="entry name" value="PBP1_LacI_sugar_binding-like"/>
    <property type="match status" value="1"/>
</dbReference>
<dbReference type="Pfam" id="PF00356">
    <property type="entry name" value="LacI"/>
    <property type="match status" value="1"/>
</dbReference>
<dbReference type="PROSITE" id="PS50932">
    <property type="entry name" value="HTH_LACI_2"/>
    <property type="match status" value="1"/>
</dbReference>
<dbReference type="Pfam" id="PF13377">
    <property type="entry name" value="Peripla_BP_3"/>
    <property type="match status" value="1"/>
</dbReference>
<dbReference type="Gene3D" id="3.40.50.2300">
    <property type="match status" value="2"/>
</dbReference>
<dbReference type="RefSeq" id="WP_346099970.1">
    <property type="nucleotide sequence ID" value="NZ_BAAABY010000058.1"/>
</dbReference>
<evidence type="ECO:0000256" key="1">
    <source>
        <dbReference type="ARBA" id="ARBA00023015"/>
    </source>
</evidence>
<comment type="caution">
    <text evidence="5">The sequence shown here is derived from an EMBL/GenBank/DDBJ whole genome shotgun (WGS) entry which is preliminary data.</text>
</comment>
<feature type="domain" description="HTH lacI-type" evidence="4">
    <location>
        <begin position="3"/>
        <end position="48"/>
    </location>
</feature>
<name>A0ABP3LDD8_9ACTN</name>
<accession>A0ABP3LDD8</accession>
<dbReference type="PANTHER" id="PTHR30146:SF138">
    <property type="entry name" value="TRANSCRIPTIONAL REGULATORY PROTEIN"/>
    <property type="match status" value="1"/>
</dbReference>
<dbReference type="SUPFAM" id="SSF53822">
    <property type="entry name" value="Periplasmic binding protein-like I"/>
    <property type="match status" value="1"/>
</dbReference>
<dbReference type="InterPro" id="IPR000843">
    <property type="entry name" value="HTH_LacI"/>
</dbReference>
<protein>
    <submittedName>
        <fullName evidence="5">LacI family DNA-binding transcriptional regulator</fullName>
    </submittedName>
</protein>
<keyword evidence="3" id="KW-0804">Transcription</keyword>
<keyword evidence="6" id="KW-1185">Reference proteome</keyword>
<dbReference type="InterPro" id="IPR046335">
    <property type="entry name" value="LacI/GalR-like_sensor"/>
</dbReference>
<dbReference type="InterPro" id="IPR010982">
    <property type="entry name" value="Lambda_DNA-bd_dom_sf"/>
</dbReference>
<proteinExistence type="predicted"/>
<evidence type="ECO:0000256" key="2">
    <source>
        <dbReference type="ARBA" id="ARBA00023125"/>
    </source>
</evidence>
<dbReference type="Gene3D" id="1.10.260.40">
    <property type="entry name" value="lambda repressor-like DNA-binding domains"/>
    <property type="match status" value="1"/>
</dbReference>
<dbReference type="CDD" id="cd01392">
    <property type="entry name" value="HTH_LacI"/>
    <property type="match status" value="1"/>
</dbReference>
<evidence type="ECO:0000256" key="3">
    <source>
        <dbReference type="ARBA" id="ARBA00023163"/>
    </source>
</evidence>
<reference evidence="6" key="1">
    <citation type="journal article" date="2019" name="Int. J. Syst. Evol. Microbiol.">
        <title>The Global Catalogue of Microorganisms (GCM) 10K type strain sequencing project: providing services to taxonomists for standard genome sequencing and annotation.</title>
        <authorList>
            <consortium name="The Broad Institute Genomics Platform"/>
            <consortium name="The Broad Institute Genome Sequencing Center for Infectious Disease"/>
            <person name="Wu L."/>
            <person name="Ma J."/>
        </authorList>
    </citation>
    <scope>NUCLEOTIDE SEQUENCE [LARGE SCALE GENOMIC DNA]</scope>
    <source>
        <strain evidence="6">JCM 4805</strain>
    </source>
</reference>